<dbReference type="InterPro" id="IPR011008">
    <property type="entry name" value="Dimeric_a/b-barrel"/>
</dbReference>
<name>A0A1H2KWW8_9ACTN</name>
<gene>
    <name evidence="5" type="ORF">RD149_06470</name>
    <name evidence="6" type="ORF">SAMN04488548_1343927</name>
</gene>
<dbReference type="Pfam" id="PF13404">
    <property type="entry name" value="HTH_AsnC-type"/>
    <property type="match status" value="2"/>
</dbReference>
<keyword evidence="2 6" id="KW-0238">DNA-binding</keyword>
<dbReference type="PROSITE" id="PS50956">
    <property type="entry name" value="HTH_ASNC_2"/>
    <property type="match status" value="2"/>
</dbReference>
<evidence type="ECO:0000313" key="5">
    <source>
        <dbReference type="EMBL" id="MDS1113408.1"/>
    </source>
</evidence>
<dbReference type="Proteomes" id="UP001265083">
    <property type="component" value="Unassembled WGS sequence"/>
</dbReference>
<feature type="domain" description="HTH asnC-type" evidence="4">
    <location>
        <begin position="18"/>
        <end position="78"/>
    </location>
</feature>
<dbReference type="Pfam" id="PF22482">
    <property type="entry name" value="AsnC_trans_reg_3"/>
    <property type="match status" value="1"/>
</dbReference>
<keyword evidence="8" id="KW-1185">Reference proteome</keyword>
<dbReference type="RefSeq" id="WP_208863661.1">
    <property type="nucleotide sequence ID" value="NZ_FNLM01000034.1"/>
</dbReference>
<organism evidence="6 7">
    <name type="scientific">Gordonia westfalica</name>
    <dbReference type="NCBI Taxonomy" id="158898"/>
    <lineage>
        <taxon>Bacteria</taxon>
        <taxon>Bacillati</taxon>
        <taxon>Actinomycetota</taxon>
        <taxon>Actinomycetes</taxon>
        <taxon>Mycobacteriales</taxon>
        <taxon>Gordoniaceae</taxon>
        <taxon>Gordonia</taxon>
    </lineage>
</organism>
<dbReference type="GO" id="GO:0043565">
    <property type="term" value="F:sequence-specific DNA binding"/>
    <property type="evidence" value="ECO:0007669"/>
    <property type="project" value="InterPro"/>
</dbReference>
<dbReference type="InterPro" id="IPR019888">
    <property type="entry name" value="Tscrpt_reg_AsnC-like"/>
</dbReference>
<dbReference type="PANTHER" id="PTHR30154:SF34">
    <property type="entry name" value="TRANSCRIPTIONAL REGULATOR AZLB"/>
    <property type="match status" value="1"/>
</dbReference>
<evidence type="ECO:0000313" key="7">
    <source>
        <dbReference type="Proteomes" id="UP000183180"/>
    </source>
</evidence>
<dbReference type="Pfam" id="PF01037">
    <property type="entry name" value="AsnC_trans_reg"/>
    <property type="match status" value="1"/>
</dbReference>
<protein>
    <submittedName>
        <fullName evidence="6">DNA-binding transcriptional regulator, Lrp family</fullName>
    </submittedName>
    <submittedName>
        <fullName evidence="5">Lrp/AsnC family transcriptional regulator</fullName>
    </submittedName>
</protein>
<keyword evidence="3" id="KW-0804">Transcription</keyword>
<evidence type="ECO:0000259" key="4">
    <source>
        <dbReference type="PROSITE" id="PS50956"/>
    </source>
</evidence>
<dbReference type="InterPro" id="IPR019887">
    <property type="entry name" value="Tscrpt_reg_AsnC/Lrp_C"/>
</dbReference>
<dbReference type="PANTHER" id="PTHR30154">
    <property type="entry name" value="LEUCINE-RESPONSIVE REGULATORY PROTEIN"/>
    <property type="match status" value="1"/>
</dbReference>
<dbReference type="SUPFAM" id="SSF46785">
    <property type="entry name" value="Winged helix' DNA-binding domain"/>
    <property type="match status" value="2"/>
</dbReference>
<dbReference type="SMART" id="SM00344">
    <property type="entry name" value="HTH_ASNC"/>
    <property type="match status" value="2"/>
</dbReference>
<dbReference type="PRINTS" id="PR00033">
    <property type="entry name" value="HTHASNC"/>
</dbReference>
<dbReference type="InterPro" id="IPR000485">
    <property type="entry name" value="AsnC-type_HTH_dom"/>
</dbReference>
<dbReference type="GO" id="GO:0005829">
    <property type="term" value="C:cytosol"/>
    <property type="evidence" value="ECO:0007669"/>
    <property type="project" value="TreeGrafter"/>
</dbReference>
<accession>A0A1H2KWW8</accession>
<dbReference type="STRING" id="158898.SAMN04488548_1343927"/>
<sequence>MISDVGSGSGPSGTDADLDAVDHALIDVLQADGRARYSDLARLVDLTEKTVRKRVARLLAEGFITIGAVTDPARLGFGATALALLTVDGTRPPTIIAAELARLPQVDYVTVTTGPFVIQVELICVDGAELREVLTQDIRSLPGVGQVEVLPYLRIHYQEARFHRDDVENSGVRPRELDSLDQRIVARLAVDGRASFREVARELDVSEATIRQRHARLTESGAVHVMAIVNPLRMGYSHTCWVGIRLAPGARAQDVAEGLTKLSRTSYVALTVGRYDVLAELVTGSGDELLDALDDGVRLIPGVGTTEIMVYEELHYKALLPRRSDAAGGHESDIQTV</sequence>
<dbReference type="Gene3D" id="1.10.10.10">
    <property type="entry name" value="Winged helix-like DNA-binding domain superfamily/Winged helix DNA-binding domain"/>
    <property type="match status" value="2"/>
</dbReference>
<evidence type="ECO:0000256" key="3">
    <source>
        <dbReference type="ARBA" id="ARBA00023163"/>
    </source>
</evidence>
<evidence type="ECO:0000256" key="2">
    <source>
        <dbReference type="ARBA" id="ARBA00023125"/>
    </source>
</evidence>
<dbReference type="GO" id="GO:0043200">
    <property type="term" value="P:response to amino acid"/>
    <property type="evidence" value="ECO:0007669"/>
    <property type="project" value="TreeGrafter"/>
</dbReference>
<dbReference type="InterPro" id="IPR036390">
    <property type="entry name" value="WH_DNA-bd_sf"/>
</dbReference>
<dbReference type="InterPro" id="IPR036388">
    <property type="entry name" value="WH-like_DNA-bd_sf"/>
</dbReference>
<dbReference type="SUPFAM" id="SSF54909">
    <property type="entry name" value="Dimeric alpha+beta barrel"/>
    <property type="match status" value="2"/>
</dbReference>
<dbReference type="InterPro" id="IPR054609">
    <property type="entry name" value="PF0864-like_C"/>
</dbReference>
<evidence type="ECO:0000256" key="1">
    <source>
        <dbReference type="ARBA" id="ARBA00023015"/>
    </source>
</evidence>
<dbReference type="AlphaFoldDB" id="A0A1H2KWW8"/>
<dbReference type="Proteomes" id="UP000183180">
    <property type="component" value="Unassembled WGS sequence"/>
</dbReference>
<dbReference type="EMBL" id="JAVLUS010000004">
    <property type="protein sequence ID" value="MDS1113408.1"/>
    <property type="molecule type" value="Genomic_DNA"/>
</dbReference>
<evidence type="ECO:0000313" key="6">
    <source>
        <dbReference type="EMBL" id="SDU73257.1"/>
    </source>
</evidence>
<feature type="domain" description="HTH asnC-type" evidence="4">
    <location>
        <begin position="177"/>
        <end position="237"/>
    </location>
</feature>
<evidence type="ECO:0000313" key="8">
    <source>
        <dbReference type="Proteomes" id="UP001265083"/>
    </source>
</evidence>
<proteinExistence type="predicted"/>
<keyword evidence="1" id="KW-0805">Transcription regulation</keyword>
<reference evidence="5 8" key="2">
    <citation type="submission" date="2023-08" db="EMBL/GenBank/DDBJ databases">
        <title>Bioegradation of LLDPE and BLDPE plastic by marine bacteria from coast plastic debris.</title>
        <authorList>
            <person name="Rong Z."/>
        </authorList>
    </citation>
    <scope>NUCLEOTIDE SEQUENCE [LARGE SCALE GENOMIC DNA]</scope>
    <source>
        <strain evidence="5 8">Z-2</strain>
    </source>
</reference>
<dbReference type="Gene3D" id="3.30.70.920">
    <property type="match status" value="2"/>
</dbReference>
<dbReference type="EMBL" id="FNLM01000034">
    <property type="protein sequence ID" value="SDU73257.1"/>
    <property type="molecule type" value="Genomic_DNA"/>
</dbReference>
<reference evidence="6 7" key="1">
    <citation type="submission" date="2016-10" db="EMBL/GenBank/DDBJ databases">
        <authorList>
            <person name="de Groot N.N."/>
        </authorList>
    </citation>
    <scope>NUCLEOTIDE SEQUENCE [LARGE SCALE GENOMIC DNA]</scope>
    <source>
        <strain evidence="6 7">DSM 44215</strain>
    </source>
</reference>